<evidence type="ECO:0000256" key="1">
    <source>
        <dbReference type="ARBA" id="ARBA00004651"/>
    </source>
</evidence>
<evidence type="ECO:0000256" key="3">
    <source>
        <dbReference type="ARBA" id="ARBA00022692"/>
    </source>
</evidence>
<evidence type="ECO:0008006" key="11">
    <source>
        <dbReference type="Google" id="ProtNLM"/>
    </source>
</evidence>
<dbReference type="Pfam" id="PF02687">
    <property type="entry name" value="FtsX"/>
    <property type="match status" value="1"/>
</dbReference>
<dbReference type="OrthoDB" id="8735006at2"/>
<dbReference type="PANTHER" id="PTHR30572">
    <property type="entry name" value="MEMBRANE COMPONENT OF TRANSPORTER-RELATED"/>
    <property type="match status" value="1"/>
</dbReference>
<organism evidence="9 10">
    <name type="scientific">Pseudoalteromonas luteoviolacea</name>
    <dbReference type="NCBI Taxonomy" id="43657"/>
    <lineage>
        <taxon>Bacteria</taxon>
        <taxon>Pseudomonadati</taxon>
        <taxon>Pseudomonadota</taxon>
        <taxon>Gammaproteobacteria</taxon>
        <taxon>Alteromonadales</taxon>
        <taxon>Pseudoalteromonadaceae</taxon>
        <taxon>Pseudoalteromonas</taxon>
    </lineage>
</organism>
<evidence type="ECO:0000256" key="6">
    <source>
        <dbReference type="SAM" id="Phobius"/>
    </source>
</evidence>
<dbReference type="Proteomes" id="UP000031327">
    <property type="component" value="Unassembled WGS sequence"/>
</dbReference>
<evidence type="ECO:0000256" key="5">
    <source>
        <dbReference type="ARBA" id="ARBA00023136"/>
    </source>
</evidence>
<name>A0A0C1QG44_9GAMM</name>
<feature type="domain" description="MacB-like periplasmic core" evidence="8">
    <location>
        <begin position="20"/>
        <end position="226"/>
    </location>
</feature>
<reference evidence="9 10" key="1">
    <citation type="submission" date="2014-12" db="EMBL/GenBank/DDBJ databases">
        <title>Draft Genome Sequence of Pseudoalteromonas luteoviolacea HI1.</title>
        <authorList>
            <person name="Asahina A.Y."/>
            <person name="Hadfield M.G."/>
        </authorList>
    </citation>
    <scope>NUCLEOTIDE SEQUENCE [LARGE SCALE GENOMIC DNA]</scope>
    <source>
        <strain evidence="9 10">HI1</strain>
    </source>
</reference>
<protein>
    <recommendedName>
        <fullName evidence="11">ABC transporter permease</fullName>
    </recommendedName>
</protein>
<dbReference type="Pfam" id="PF12704">
    <property type="entry name" value="MacB_PCD"/>
    <property type="match status" value="1"/>
</dbReference>
<feature type="transmembrane region" description="Helical" evidence="6">
    <location>
        <begin position="408"/>
        <end position="429"/>
    </location>
</feature>
<sequence length="443" mass="50299">MLIYYIKLAVISLRRTPLLSFLMIATISVGIAATMITYTVSYMMSKDPIPSKSERLFTVHLSSWSPDQMFRMRDGKEDIPMFVTYQDAMNLYRQKVGVNQTIISSHKAMARSSTQPINEAISTYIRPTTHEFFGMFEAPFLYGNPWSSLEDEQGTQVVVLSKQRNERLFDGQNSIGKEVLIGGLLYRVVGVLDDWPLIPRFYLEGSEMFTEARDMFIPFRTQVNNNWLSTKDTSIYCWGDYDLNELNSVLNSECVWLYFWVELNSAEQRSDYLNFVNNYAMEQREFGRFPREQMNRVFDVNEFIKYSKVVSSDSKIAVWLAVAFLIACLLNCMSLMMTKFHGKGSEVGLRRAIGASQQDIACQFTCEAVLIGFAGGVLGLVLANIGLSVTAQVYSHLNAQLMTMNIELVMITILVSVATSILFGGYPIYRACKIQPSSQLKSL</sequence>
<evidence type="ECO:0000259" key="8">
    <source>
        <dbReference type="Pfam" id="PF12704"/>
    </source>
</evidence>
<dbReference type="PANTHER" id="PTHR30572:SF18">
    <property type="entry name" value="ABC-TYPE MACROLIDE FAMILY EXPORT SYSTEM PERMEASE COMPONENT 2"/>
    <property type="match status" value="1"/>
</dbReference>
<evidence type="ECO:0000313" key="9">
    <source>
        <dbReference type="EMBL" id="KID58295.1"/>
    </source>
</evidence>
<gene>
    <name evidence="9" type="ORF">JF50_06360</name>
</gene>
<evidence type="ECO:0000259" key="7">
    <source>
        <dbReference type="Pfam" id="PF02687"/>
    </source>
</evidence>
<keyword evidence="5 6" id="KW-0472">Membrane</keyword>
<feature type="transmembrane region" description="Helical" evidence="6">
    <location>
        <begin position="21"/>
        <end position="44"/>
    </location>
</feature>
<proteinExistence type="predicted"/>
<keyword evidence="2" id="KW-1003">Cell membrane</keyword>
<evidence type="ECO:0000256" key="4">
    <source>
        <dbReference type="ARBA" id="ARBA00022989"/>
    </source>
</evidence>
<evidence type="ECO:0000313" key="10">
    <source>
        <dbReference type="Proteomes" id="UP000031327"/>
    </source>
</evidence>
<dbReference type="InterPro" id="IPR003838">
    <property type="entry name" value="ABC3_permease_C"/>
</dbReference>
<feature type="transmembrane region" description="Helical" evidence="6">
    <location>
        <begin position="316"/>
        <end position="336"/>
    </location>
</feature>
<feature type="domain" description="ABC3 transporter permease C-terminal" evidence="7">
    <location>
        <begin position="320"/>
        <end position="436"/>
    </location>
</feature>
<dbReference type="GO" id="GO:0005886">
    <property type="term" value="C:plasma membrane"/>
    <property type="evidence" value="ECO:0007669"/>
    <property type="project" value="UniProtKB-SubCell"/>
</dbReference>
<dbReference type="RefSeq" id="WP_039608589.1">
    <property type="nucleotide sequence ID" value="NZ_JWIC01000004.1"/>
</dbReference>
<comment type="caution">
    <text evidence="9">The sequence shown here is derived from an EMBL/GenBank/DDBJ whole genome shotgun (WGS) entry which is preliminary data.</text>
</comment>
<dbReference type="InterPro" id="IPR025857">
    <property type="entry name" value="MacB_PCD"/>
</dbReference>
<dbReference type="AlphaFoldDB" id="A0A0C1QG44"/>
<accession>A0A0C1QG44</accession>
<dbReference type="GO" id="GO:0022857">
    <property type="term" value="F:transmembrane transporter activity"/>
    <property type="evidence" value="ECO:0007669"/>
    <property type="project" value="TreeGrafter"/>
</dbReference>
<evidence type="ECO:0000256" key="2">
    <source>
        <dbReference type="ARBA" id="ARBA00022475"/>
    </source>
</evidence>
<dbReference type="InterPro" id="IPR050250">
    <property type="entry name" value="Macrolide_Exporter_MacB"/>
</dbReference>
<feature type="transmembrane region" description="Helical" evidence="6">
    <location>
        <begin position="368"/>
        <end position="388"/>
    </location>
</feature>
<keyword evidence="4 6" id="KW-1133">Transmembrane helix</keyword>
<keyword evidence="3 6" id="KW-0812">Transmembrane</keyword>
<dbReference type="EMBL" id="JWIC01000004">
    <property type="protein sequence ID" value="KID58295.1"/>
    <property type="molecule type" value="Genomic_DNA"/>
</dbReference>
<comment type="subcellular location">
    <subcellularLocation>
        <location evidence="1">Cell membrane</location>
        <topology evidence="1">Multi-pass membrane protein</topology>
    </subcellularLocation>
</comment>